<evidence type="ECO:0000256" key="3">
    <source>
        <dbReference type="ARBA" id="ARBA00022729"/>
    </source>
</evidence>
<comment type="function">
    <text evidence="5">Required for the activity of the bacterial periplasmic transport system of putrescine.</text>
</comment>
<evidence type="ECO:0000256" key="5">
    <source>
        <dbReference type="PIRNR" id="PIRNR019574"/>
    </source>
</evidence>
<keyword evidence="8" id="KW-1185">Reference proteome</keyword>
<evidence type="ECO:0000313" key="8">
    <source>
        <dbReference type="Proteomes" id="UP001620597"/>
    </source>
</evidence>
<keyword evidence="2 5" id="KW-0813">Transport</keyword>
<comment type="caution">
    <text evidence="7">The sequence shown here is derived from an EMBL/GenBank/DDBJ whole genome shotgun (WGS) entry which is preliminary data.</text>
</comment>
<keyword evidence="4 5" id="KW-0574">Periplasm</keyword>
<dbReference type="PANTHER" id="PTHR30222">
    <property type="entry name" value="SPERMIDINE/PUTRESCINE-BINDING PERIPLASMIC PROTEIN"/>
    <property type="match status" value="1"/>
</dbReference>
<dbReference type="Pfam" id="PF13416">
    <property type="entry name" value="SBP_bac_8"/>
    <property type="match status" value="1"/>
</dbReference>
<feature type="chain" id="PRO_5045263074" description="Putrescine-binding periplasmic protein" evidence="6">
    <location>
        <begin position="33"/>
        <end position="353"/>
    </location>
</feature>
<evidence type="ECO:0000256" key="4">
    <source>
        <dbReference type="ARBA" id="ARBA00022764"/>
    </source>
</evidence>
<evidence type="ECO:0000256" key="1">
    <source>
        <dbReference type="ARBA" id="ARBA00004418"/>
    </source>
</evidence>
<protein>
    <recommendedName>
        <fullName evidence="5">Putrescine-binding periplasmic protein</fullName>
    </recommendedName>
</protein>
<evidence type="ECO:0000313" key="7">
    <source>
        <dbReference type="EMBL" id="MFK4752834.1"/>
    </source>
</evidence>
<dbReference type="EMBL" id="JBBKTX010000011">
    <property type="protein sequence ID" value="MFK4752834.1"/>
    <property type="molecule type" value="Genomic_DNA"/>
</dbReference>
<keyword evidence="3 6" id="KW-0732">Signal</keyword>
<dbReference type="RefSeq" id="WP_416205979.1">
    <property type="nucleotide sequence ID" value="NZ_JBBKTX010000011.1"/>
</dbReference>
<evidence type="ECO:0000256" key="2">
    <source>
        <dbReference type="ARBA" id="ARBA00022448"/>
    </source>
</evidence>
<dbReference type="PIRSF" id="PIRSF019574">
    <property type="entry name" value="Periplasmic_polyamine_BP"/>
    <property type="match status" value="1"/>
</dbReference>
<feature type="signal peptide" evidence="6">
    <location>
        <begin position="1"/>
        <end position="32"/>
    </location>
</feature>
<comment type="similarity">
    <text evidence="5">Belongs to the bacterial solute-binding protein PotD/PotF family.</text>
</comment>
<dbReference type="Proteomes" id="UP001620597">
    <property type="component" value="Unassembled WGS sequence"/>
</dbReference>
<evidence type="ECO:0000256" key="6">
    <source>
        <dbReference type="SAM" id="SignalP"/>
    </source>
</evidence>
<sequence length="353" mass="39031">MQTPKRTSLFHTLKHQLLVLTAGLALSGSVHAAGELHLYNWSDYMPQAMLDKFAARYDVKVTQDTYDSNETLLAKLKSGVAGYDLAVPGDYMVAIMIKEGLLENIHANQLENFHYIKPDLIDVYFDPGRDYSIPYQFGTTAFMVDTAVYDGDINTLDILFNPPAALKGKINMFRDVNDVINAALRYKGYATCNSNRQQLNDVNDLLLASRQNWLSIMSDGAREMLVSGDAAVSMIWNGMGLRARMEKPTLQYAYPKQGLTAWADNLVVLKGAPNLDNAKLFMNFLLQPENAAALTNFAGYTAGVTGTEPYLDSQLKGALELNPPAGAAPATFVPPCSPDVVRLYDRIWTNLLK</sequence>
<dbReference type="PANTHER" id="PTHR30222:SF12">
    <property type="entry name" value="NORSPERMIDINE SENSOR"/>
    <property type="match status" value="1"/>
</dbReference>
<comment type="subcellular location">
    <subcellularLocation>
        <location evidence="1 5">Periplasm</location>
    </subcellularLocation>
</comment>
<organism evidence="7 8">
    <name type="scientific">Oceanobacter antarcticus</name>
    <dbReference type="NCBI Taxonomy" id="3133425"/>
    <lineage>
        <taxon>Bacteria</taxon>
        <taxon>Pseudomonadati</taxon>
        <taxon>Pseudomonadota</taxon>
        <taxon>Gammaproteobacteria</taxon>
        <taxon>Oceanospirillales</taxon>
        <taxon>Oceanospirillaceae</taxon>
        <taxon>Oceanobacter</taxon>
    </lineage>
</organism>
<dbReference type="PRINTS" id="PR00909">
    <property type="entry name" value="SPERMDNBNDNG"/>
</dbReference>
<gene>
    <name evidence="7" type="ORF">WG929_10480</name>
</gene>
<proteinExistence type="inferred from homology"/>
<reference evidence="7 8" key="1">
    <citation type="submission" date="2024-03" db="EMBL/GenBank/DDBJ databases">
        <title>High-quality draft genome sequence of Oceanobacter sp. wDCs-4.</title>
        <authorList>
            <person name="Dong C."/>
        </authorList>
    </citation>
    <scope>NUCLEOTIDE SEQUENCE [LARGE SCALE GENOMIC DNA]</scope>
    <source>
        <strain evidence="8">wDCs-4</strain>
    </source>
</reference>
<dbReference type="SUPFAM" id="SSF53850">
    <property type="entry name" value="Periplasmic binding protein-like II"/>
    <property type="match status" value="1"/>
</dbReference>
<accession>A0ABW8NIN6</accession>
<dbReference type="Gene3D" id="3.40.190.10">
    <property type="entry name" value="Periplasmic binding protein-like II"/>
    <property type="match status" value="2"/>
</dbReference>
<name>A0ABW8NIN6_9GAMM</name>
<dbReference type="InterPro" id="IPR001188">
    <property type="entry name" value="Sperm_putr-bd"/>
</dbReference>
<dbReference type="InterPro" id="IPR006059">
    <property type="entry name" value="SBP"/>
</dbReference>